<evidence type="ECO:0000256" key="1">
    <source>
        <dbReference type="SAM" id="Phobius"/>
    </source>
</evidence>
<dbReference type="RefSeq" id="XP_031556070.1">
    <property type="nucleotide sequence ID" value="XM_031700210.1"/>
</dbReference>
<keyword evidence="2" id="KW-0732">Signal</keyword>
<keyword evidence="1" id="KW-1133">Transmembrane helix</keyword>
<organism evidence="3 4">
    <name type="scientific">Actinia tenebrosa</name>
    <name type="common">Australian red waratah sea anemone</name>
    <dbReference type="NCBI Taxonomy" id="6105"/>
    <lineage>
        <taxon>Eukaryota</taxon>
        <taxon>Metazoa</taxon>
        <taxon>Cnidaria</taxon>
        <taxon>Anthozoa</taxon>
        <taxon>Hexacorallia</taxon>
        <taxon>Actiniaria</taxon>
        <taxon>Actiniidae</taxon>
        <taxon>Actinia</taxon>
    </lineage>
</organism>
<evidence type="ECO:0000313" key="4">
    <source>
        <dbReference type="RefSeq" id="XP_031556070.1"/>
    </source>
</evidence>
<dbReference type="AlphaFoldDB" id="A0A6P8HTP6"/>
<dbReference type="GeneID" id="116292854"/>
<name>A0A6P8HTP6_ACTTE</name>
<dbReference type="KEGG" id="aten:116292854"/>
<keyword evidence="1" id="KW-0812">Transmembrane</keyword>
<keyword evidence="1" id="KW-0472">Membrane</keyword>
<accession>A0A6P8HTP6</accession>
<reference evidence="4" key="1">
    <citation type="submission" date="2025-08" db="UniProtKB">
        <authorList>
            <consortium name="RefSeq"/>
        </authorList>
    </citation>
    <scope>IDENTIFICATION</scope>
    <source>
        <tissue evidence="4">Tentacle</tissue>
    </source>
</reference>
<feature type="signal peptide" evidence="2">
    <location>
        <begin position="1"/>
        <end position="21"/>
    </location>
</feature>
<dbReference type="OrthoDB" id="5953574at2759"/>
<gene>
    <name evidence="4" type="primary">LOC116292854</name>
</gene>
<feature type="chain" id="PRO_5028313121" evidence="2">
    <location>
        <begin position="22"/>
        <end position="228"/>
    </location>
</feature>
<evidence type="ECO:0000256" key="2">
    <source>
        <dbReference type="SAM" id="SignalP"/>
    </source>
</evidence>
<protein>
    <submittedName>
        <fullName evidence="4">Uncharacterized protein LOC116292854</fullName>
    </submittedName>
</protein>
<proteinExistence type="predicted"/>
<evidence type="ECO:0000313" key="3">
    <source>
        <dbReference type="Proteomes" id="UP000515163"/>
    </source>
</evidence>
<feature type="transmembrane region" description="Helical" evidence="1">
    <location>
        <begin position="208"/>
        <end position="227"/>
    </location>
</feature>
<sequence>MNILGFLFFVSVLQFLTFTCGLPHLGSCTFKDYTLKMRSCTTEFFKNMTSDPKGPCRPKFTALKYCAVKKLKPCVPSLSGKETIQDVVEQNFKEKTYCENAGIEFATLYPKVSSVPCDQAYYHEVPGCYNMTLKLWRENKSDKRLCCEYAKAKLCDKYLIAVHCIVFRAYREAKELVDLHYDDYNPFCVPSTLKTTNTVWSISHQRSFVTGLLPYSLVVIIGFHVLLC</sequence>
<keyword evidence="3" id="KW-1185">Reference proteome</keyword>
<dbReference type="Proteomes" id="UP000515163">
    <property type="component" value="Unplaced"/>
</dbReference>
<dbReference type="InParanoid" id="A0A6P8HTP6"/>